<dbReference type="InterPro" id="IPR050357">
    <property type="entry name" value="Arrestin_domain-protein"/>
</dbReference>
<feature type="non-terminal residue" evidence="2">
    <location>
        <position position="1"/>
    </location>
</feature>
<evidence type="ECO:0000259" key="1">
    <source>
        <dbReference type="SMART" id="SM01017"/>
    </source>
</evidence>
<feature type="non-terminal residue" evidence="2">
    <location>
        <position position="184"/>
    </location>
</feature>
<evidence type="ECO:0000313" key="3">
    <source>
        <dbReference type="Proteomes" id="UP000009022"/>
    </source>
</evidence>
<organism evidence="2 3">
    <name type="scientific">Trichoplax adhaerens</name>
    <name type="common">Trichoplax reptans</name>
    <dbReference type="NCBI Taxonomy" id="10228"/>
    <lineage>
        <taxon>Eukaryota</taxon>
        <taxon>Metazoa</taxon>
        <taxon>Placozoa</taxon>
        <taxon>Uniplacotomia</taxon>
        <taxon>Trichoplacea</taxon>
        <taxon>Trichoplacidae</taxon>
        <taxon>Trichoplax</taxon>
    </lineage>
</organism>
<dbReference type="PANTHER" id="PTHR11188:SF17">
    <property type="entry name" value="FI21816P1"/>
    <property type="match status" value="1"/>
</dbReference>
<dbReference type="CTD" id="6757197"/>
<dbReference type="InParanoid" id="B3S6W6"/>
<dbReference type="Gene3D" id="2.60.40.640">
    <property type="match status" value="2"/>
</dbReference>
<feature type="domain" description="Arrestin C-terminal-like" evidence="1">
    <location>
        <begin position="55"/>
        <end position="184"/>
    </location>
</feature>
<dbReference type="InterPro" id="IPR011022">
    <property type="entry name" value="Arrestin_C-like"/>
</dbReference>
<dbReference type="PhylomeDB" id="B3S6W6"/>
<dbReference type="EMBL" id="DS985253">
    <property type="protein sequence ID" value="EDV21463.1"/>
    <property type="molecule type" value="Genomic_DNA"/>
</dbReference>
<dbReference type="SUPFAM" id="SSF81296">
    <property type="entry name" value="E set domains"/>
    <property type="match status" value="1"/>
</dbReference>
<dbReference type="OMA" id="NIRYMIT"/>
<dbReference type="FunCoup" id="B3S6W6">
    <property type="interactions" value="493"/>
</dbReference>
<dbReference type="RefSeq" id="XP_002116063.1">
    <property type="nucleotide sequence ID" value="XM_002116027.1"/>
</dbReference>
<dbReference type="Proteomes" id="UP000009022">
    <property type="component" value="Unassembled WGS sequence"/>
</dbReference>
<name>B3S6W6_TRIAD</name>
<dbReference type="GO" id="GO:0005737">
    <property type="term" value="C:cytoplasm"/>
    <property type="evidence" value="ECO:0000318"/>
    <property type="project" value="GO_Central"/>
</dbReference>
<keyword evidence="3" id="KW-1185">Reference proteome</keyword>
<sequence>NIRYMITSNIDKPWKFDHVTKRAFTLLESIDVNEPSLQRPFPLQNEKFLCCCCCRSGPLKLTASIDRCGYCPGEGILLNAECENLTNRTMNCVRARLNRLIIWRARGHSERRTRTDFEIKSPGQIEEGGSFNWSNQLICLPSIPPSITSCGIISVTYEFQISVVVPHGINLHCSFPIVIGTIPL</sequence>
<gene>
    <name evidence="2" type="ORF">TRIADDRAFT_16177</name>
</gene>
<accession>B3S6W6</accession>
<dbReference type="InterPro" id="IPR014752">
    <property type="entry name" value="Arrestin-like_C"/>
</dbReference>
<dbReference type="KEGG" id="tad:TRIADDRAFT_16177"/>
<dbReference type="InterPro" id="IPR014756">
    <property type="entry name" value="Ig_E-set"/>
</dbReference>
<dbReference type="OrthoDB" id="2333384at2759"/>
<proteinExistence type="predicted"/>
<dbReference type="PANTHER" id="PTHR11188">
    <property type="entry name" value="ARRESTIN DOMAIN CONTAINING PROTEIN"/>
    <property type="match status" value="1"/>
</dbReference>
<dbReference type="Pfam" id="PF02752">
    <property type="entry name" value="Arrestin_C"/>
    <property type="match status" value="1"/>
</dbReference>
<dbReference type="eggNOG" id="KOG3780">
    <property type="taxonomic scope" value="Eukaryota"/>
</dbReference>
<dbReference type="AlphaFoldDB" id="B3S6W6"/>
<evidence type="ECO:0000313" key="2">
    <source>
        <dbReference type="EMBL" id="EDV21463.1"/>
    </source>
</evidence>
<dbReference type="SMART" id="SM01017">
    <property type="entry name" value="Arrestin_C"/>
    <property type="match status" value="1"/>
</dbReference>
<dbReference type="HOGENOM" id="CLU_039221_4_2_1"/>
<dbReference type="GO" id="GO:0015031">
    <property type="term" value="P:protein transport"/>
    <property type="evidence" value="ECO:0000318"/>
    <property type="project" value="GO_Central"/>
</dbReference>
<protein>
    <recommendedName>
        <fullName evidence="1">Arrestin C-terminal-like domain-containing protein</fullName>
    </recommendedName>
</protein>
<reference evidence="2 3" key="1">
    <citation type="journal article" date="2008" name="Nature">
        <title>The Trichoplax genome and the nature of placozoans.</title>
        <authorList>
            <person name="Srivastava M."/>
            <person name="Begovic E."/>
            <person name="Chapman J."/>
            <person name="Putnam N.H."/>
            <person name="Hellsten U."/>
            <person name="Kawashima T."/>
            <person name="Kuo A."/>
            <person name="Mitros T."/>
            <person name="Salamov A."/>
            <person name="Carpenter M.L."/>
            <person name="Signorovitch A.Y."/>
            <person name="Moreno M.A."/>
            <person name="Kamm K."/>
            <person name="Grimwood J."/>
            <person name="Schmutz J."/>
            <person name="Shapiro H."/>
            <person name="Grigoriev I.V."/>
            <person name="Buss L.W."/>
            <person name="Schierwater B."/>
            <person name="Dellaporta S.L."/>
            <person name="Rokhsar D.S."/>
        </authorList>
    </citation>
    <scope>NUCLEOTIDE SEQUENCE [LARGE SCALE GENOMIC DNA]</scope>
    <source>
        <strain evidence="2 3">Grell-BS-1999</strain>
    </source>
</reference>
<dbReference type="GeneID" id="6757197"/>